<gene>
    <name evidence="1" type="primary">nlpE_1</name>
    <name evidence="1" type="ORF">SDC9_135567</name>
</gene>
<dbReference type="PROSITE" id="PS51257">
    <property type="entry name" value="PROKAR_LIPOPROTEIN"/>
    <property type="match status" value="1"/>
</dbReference>
<name>A0A645DI18_9ZZZZ</name>
<dbReference type="EMBL" id="VSSQ01036078">
    <property type="protein sequence ID" value="MPM88463.1"/>
    <property type="molecule type" value="Genomic_DNA"/>
</dbReference>
<dbReference type="InterPro" id="IPR007298">
    <property type="entry name" value="Cu-R_lipoprotein_NlpE"/>
</dbReference>
<reference evidence="1" key="1">
    <citation type="submission" date="2019-08" db="EMBL/GenBank/DDBJ databases">
        <authorList>
            <person name="Kucharzyk K."/>
            <person name="Murdoch R.W."/>
            <person name="Higgins S."/>
            <person name="Loffler F."/>
        </authorList>
    </citation>
    <scope>NUCLEOTIDE SEQUENCE</scope>
</reference>
<proteinExistence type="predicted"/>
<dbReference type="Pfam" id="PF04170">
    <property type="entry name" value="NlpE"/>
    <property type="match status" value="1"/>
</dbReference>
<comment type="caution">
    <text evidence="1">The sequence shown here is derived from an EMBL/GenBank/DDBJ whole genome shotgun (WGS) entry which is preliminary data.</text>
</comment>
<dbReference type="Gene3D" id="2.40.128.640">
    <property type="match status" value="1"/>
</dbReference>
<protein>
    <submittedName>
        <fullName evidence="1">Lipoprotein NlpE</fullName>
    </submittedName>
</protein>
<dbReference type="AlphaFoldDB" id="A0A645DI18"/>
<sequence length="140" mass="15745">MKKLSILLFAFVAIVFISCNNAKQKNAETPDMHTSEMALDYLGVYEGILPCADCEGIKTQLTIHDDNTFTLVSDYLGEKEAKFEDKGSYFIESGEILVIQDEDGDQKYFKLQEGSLAQLNADKKMIEGELAPFYVLTKVR</sequence>
<organism evidence="1">
    <name type="scientific">bioreactor metagenome</name>
    <dbReference type="NCBI Taxonomy" id="1076179"/>
    <lineage>
        <taxon>unclassified sequences</taxon>
        <taxon>metagenomes</taxon>
        <taxon>ecological metagenomes</taxon>
    </lineage>
</organism>
<keyword evidence="1" id="KW-0449">Lipoprotein</keyword>
<accession>A0A645DI18</accession>
<evidence type="ECO:0000313" key="1">
    <source>
        <dbReference type="EMBL" id="MPM88463.1"/>
    </source>
</evidence>